<dbReference type="PANTHER" id="PTHR30592">
    <property type="entry name" value="FORMATE DEHYDROGENASE"/>
    <property type="match status" value="1"/>
</dbReference>
<dbReference type="HAMAP" id="MF_00187">
    <property type="entry name" value="FdhD"/>
    <property type="match status" value="1"/>
</dbReference>
<accession>A0A7W9TLH6</accession>
<comment type="similarity">
    <text evidence="3">Belongs to the FdhD family.</text>
</comment>
<dbReference type="GO" id="GO:0006777">
    <property type="term" value="P:Mo-molybdopterin cofactor biosynthetic process"/>
    <property type="evidence" value="ECO:0007669"/>
    <property type="project" value="UniProtKB-UniRule"/>
</dbReference>
<dbReference type="GO" id="GO:0016783">
    <property type="term" value="F:sulfurtransferase activity"/>
    <property type="evidence" value="ECO:0007669"/>
    <property type="project" value="InterPro"/>
</dbReference>
<dbReference type="InterPro" id="IPR003786">
    <property type="entry name" value="FdhD"/>
</dbReference>
<comment type="function">
    <text evidence="3">Required for formate dehydrogenase (FDH) activity. Acts as a sulfur carrier protein that transfers sulfur from IscS to the molybdenum cofactor prior to its insertion into FDH.</text>
</comment>
<feature type="active site" description="Cysteine persulfide intermediate" evidence="3">
    <location>
        <position position="123"/>
    </location>
</feature>
<comment type="subcellular location">
    <subcellularLocation>
        <location evidence="3">Cytoplasm</location>
    </subcellularLocation>
</comment>
<keyword evidence="1 3" id="KW-0963">Cytoplasm</keyword>
<dbReference type="PIRSF" id="PIRSF015626">
    <property type="entry name" value="FdhD"/>
    <property type="match status" value="1"/>
</dbReference>
<comment type="caution">
    <text evidence="4">The sequence shown here is derived from an EMBL/GenBank/DDBJ whole genome shotgun (WGS) entry which is preliminary data.</text>
</comment>
<dbReference type="Pfam" id="PF02634">
    <property type="entry name" value="FdhD-NarQ"/>
    <property type="match status" value="1"/>
</dbReference>
<organism evidence="4 5">
    <name type="scientific">Castellaniella defragrans</name>
    <name type="common">Alcaligenes defragrans</name>
    <dbReference type="NCBI Taxonomy" id="75697"/>
    <lineage>
        <taxon>Bacteria</taxon>
        <taxon>Pseudomonadati</taxon>
        <taxon>Pseudomonadota</taxon>
        <taxon>Betaproteobacteria</taxon>
        <taxon>Burkholderiales</taxon>
        <taxon>Alcaligenaceae</taxon>
        <taxon>Castellaniella</taxon>
    </lineage>
</organism>
<dbReference type="InterPro" id="IPR016193">
    <property type="entry name" value="Cytidine_deaminase-like"/>
</dbReference>
<evidence type="ECO:0000256" key="1">
    <source>
        <dbReference type="ARBA" id="ARBA00022490"/>
    </source>
</evidence>
<evidence type="ECO:0000256" key="2">
    <source>
        <dbReference type="ARBA" id="ARBA00023150"/>
    </source>
</evidence>
<dbReference type="AlphaFoldDB" id="A0A7W9TLH6"/>
<evidence type="ECO:0000313" key="4">
    <source>
        <dbReference type="EMBL" id="MBB6082048.1"/>
    </source>
</evidence>
<sequence>MHPADFDPLSDFPDPSAGLAMDDILRVGGSRATAAQDAIACEQAVALEYNGIAHAALLASPLHLHELALGFSYTEGIIRSPADVLDINVESAPDGLVVRLRIVNARLHALKLRRRTLAGSTSCGLCGVQSLAQIRRDLPPLAAPRRPWAIGAVQSALDQLRRRQPLHNLTGATHAAAWAEPDGRLAWTYEDVGRHNALDKLIGRLLREPVDPGLGFVVISSRASFEMVQKAHAAGIRALVAVSAPTTLAVRLAREAPMMLAGFARDGRCTVYSRPDYLDLDLEESRP</sequence>
<dbReference type="Gene3D" id="3.40.140.10">
    <property type="entry name" value="Cytidine Deaminase, domain 2"/>
    <property type="match status" value="1"/>
</dbReference>
<dbReference type="RefSeq" id="WP_244978139.1">
    <property type="nucleotide sequence ID" value="NZ_JACHIB010000001.1"/>
</dbReference>
<dbReference type="EMBL" id="JACHIB010000001">
    <property type="protein sequence ID" value="MBB6082048.1"/>
    <property type="molecule type" value="Genomic_DNA"/>
</dbReference>
<keyword evidence="2 3" id="KW-0501">Molybdenum cofactor biosynthesis</keyword>
<dbReference type="Proteomes" id="UP000541136">
    <property type="component" value="Unassembled WGS sequence"/>
</dbReference>
<feature type="binding site" evidence="3">
    <location>
        <begin position="263"/>
        <end position="268"/>
    </location>
    <ligand>
        <name>Mo-bis(molybdopterin guanine dinucleotide)</name>
        <dbReference type="ChEBI" id="CHEBI:60539"/>
    </ligand>
</feature>
<dbReference type="NCBIfam" id="TIGR00129">
    <property type="entry name" value="fdhD_narQ"/>
    <property type="match status" value="1"/>
</dbReference>
<evidence type="ECO:0000256" key="3">
    <source>
        <dbReference type="HAMAP-Rule" id="MF_00187"/>
    </source>
</evidence>
<reference evidence="4 5" key="1">
    <citation type="submission" date="2020-08" db="EMBL/GenBank/DDBJ databases">
        <title>Genomic Encyclopedia of Type Strains, Phase IV (KMG-IV): sequencing the most valuable type-strain genomes for metagenomic binning, comparative biology and taxonomic classification.</title>
        <authorList>
            <person name="Goeker M."/>
        </authorList>
    </citation>
    <scope>NUCLEOTIDE SEQUENCE [LARGE SCALE GENOMIC DNA]</scope>
    <source>
        <strain evidence="4 5">DSM 12141</strain>
    </source>
</reference>
<evidence type="ECO:0000313" key="5">
    <source>
        <dbReference type="Proteomes" id="UP000541136"/>
    </source>
</evidence>
<dbReference type="Gene3D" id="3.10.20.10">
    <property type="match status" value="1"/>
</dbReference>
<name>A0A7W9TLH6_CASDE</name>
<protein>
    <recommendedName>
        <fullName evidence="3">Sulfur carrier protein FdhD</fullName>
    </recommendedName>
</protein>
<dbReference type="GO" id="GO:0097163">
    <property type="term" value="F:sulfur carrier activity"/>
    <property type="evidence" value="ECO:0007669"/>
    <property type="project" value="UniProtKB-UniRule"/>
</dbReference>
<dbReference type="PANTHER" id="PTHR30592:SF1">
    <property type="entry name" value="SULFUR CARRIER PROTEIN FDHD"/>
    <property type="match status" value="1"/>
</dbReference>
<gene>
    <name evidence="3" type="primary">fdhD</name>
    <name evidence="4" type="ORF">HNR28_000066</name>
</gene>
<dbReference type="GO" id="GO:0005737">
    <property type="term" value="C:cytoplasm"/>
    <property type="evidence" value="ECO:0007669"/>
    <property type="project" value="UniProtKB-SubCell"/>
</dbReference>
<dbReference type="SUPFAM" id="SSF53927">
    <property type="entry name" value="Cytidine deaminase-like"/>
    <property type="match status" value="1"/>
</dbReference>
<proteinExistence type="inferred from homology"/>